<keyword evidence="2" id="KW-1185">Reference proteome</keyword>
<dbReference type="RefSeq" id="WP_179820867.1">
    <property type="nucleotide sequence ID" value="NZ_JACCFS010000001.1"/>
</dbReference>
<reference evidence="1 2" key="1">
    <citation type="submission" date="2020-07" db="EMBL/GenBank/DDBJ databases">
        <title>Sequencing the genomes of 1000 actinobacteria strains.</title>
        <authorList>
            <person name="Klenk H.-P."/>
        </authorList>
    </citation>
    <scope>NUCLEOTIDE SEQUENCE [LARGE SCALE GENOMIC DNA]</scope>
    <source>
        <strain evidence="1 2">DSM 44442</strain>
    </source>
</reference>
<comment type="caution">
    <text evidence="1">The sequence shown here is derived from an EMBL/GenBank/DDBJ whole genome shotgun (WGS) entry which is preliminary data.</text>
</comment>
<name>A0A7Z0EKG4_9ACTN</name>
<gene>
    <name evidence="1" type="ORF">HNR10_000771</name>
</gene>
<proteinExistence type="predicted"/>
<protein>
    <submittedName>
        <fullName evidence="1">Uncharacterized protein</fullName>
    </submittedName>
</protein>
<dbReference type="AlphaFoldDB" id="A0A7Z0EKG4"/>
<dbReference type="Proteomes" id="UP000572051">
    <property type="component" value="Unassembled WGS sequence"/>
</dbReference>
<sequence>MIPPPRNTAGTQYIPDILRDPRTWWWGVLGGNPAAAEQDLRDLREGLPLRSVAFLRLDGNLFRQGILVMHLAGPERLAWRKWRPFRTFGRPVPLPRPHEVIDVREPSSFAERQLGGVRVLTLRAGTEIWEMAVVAIDVPVVMTALAEAESWAPDA</sequence>
<evidence type="ECO:0000313" key="2">
    <source>
        <dbReference type="Proteomes" id="UP000572051"/>
    </source>
</evidence>
<dbReference type="EMBL" id="JACCFS010000001">
    <property type="protein sequence ID" value="NYJ32890.1"/>
    <property type="molecule type" value="Genomic_DNA"/>
</dbReference>
<accession>A0A7Z0EKG4</accession>
<evidence type="ECO:0000313" key="1">
    <source>
        <dbReference type="EMBL" id="NYJ32890.1"/>
    </source>
</evidence>
<organism evidence="1 2">
    <name type="scientific">Nocardiopsis aegyptia</name>
    <dbReference type="NCBI Taxonomy" id="220378"/>
    <lineage>
        <taxon>Bacteria</taxon>
        <taxon>Bacillati</taxon>
        <taxon>Actinomycetota</taxon>
        <taxon>Actinomycetes</taxon>
        <taxon>Streptosporangiales</taxon>
        <taxon>Nocardiopsidaceae</taxon>
        <taxon>Nocardiopsis</taxon>
    </lineage>
</organism>